<dbReference type="RefSeq" id="WP_088258434.1">
    <property type="nucleotide sequence ID" value="NZ_NIDE01000014.1"/>
</dbReference>
<dbReference type="EMBL" id="NIDE01000014">
    <property type="protein sequence ID" value="OWK38704.1"/>
    <property type="molecule type" value="Genomic_DNA"/>
</dbReference>
<evidence type="ECO:0000313" key="2">
    <source>
        <dbReference type="Proteomes" id="UP000214646"/>
    </source>
</evidence>
<dbReference type="Gene3D" id="1.25.40.10">
    <property type="entry name" value="Tetratricopeptide repeat domain"/>
    <property type="match status" value="1"/>
</dbReference>
<dbReference type="AlphaFoldDB" id="A0A225DGC6"/>
<reference evidence="2" key="1">
    <citation type="submission" date="2017-06" db="EMBL/GenBank/DDBJ databases">
        <title>Genome analysis of Fimbriiglobus ruber SP5, the first member of the order Planctomycetales with confirmed chitinolytic capability.</title>
        <authorList>
            <person name="Ravin N.V."/>
            <person name="Rakitin A.L."/>
            <person name="Ivanova A.A."/>
            <person name="Beletsky A.V."/>
            <person name="Kulichevskaya I.S."/>
            <person name="Mardanov A.V."/>
            <person name="Dedysh S.N."/>
        </authorList>
    </citation>
    <scope>NUCLEOTIDE SEQUENCE [LARGE SCALE GENOMIC DNA]</scope>
    <source>
        <strain evidence="2">SP5</strain>
    </source>
</reference>
<name>A0A225DGC6_9BACT</name>
<sequence>MAKTPRMEQIEAMLVDDPDDAFLRYALSMEYTSLGDDESATRVLRELIALKADEPYVPAFLQAGQSLMRLGREIEAAAVLRTGVEAARKAGDSHAQGEMQGLLSTLE</sequence>
<gene>
    <name evidence="1" type="ORF">FRUB_07824</name>
</gene>
<protein>
    <recommendedName>
        <fullName evidence="3">Tetratricopeptide repeat protein</fullName>
    </recommendedName>
</protein>
<dbReference type="SUPFAM" id="SSF48452">
    <property type="entry name" value="TPR-like"/>
    <property type="match status" value="1"/>
</dbReference>
<evidence type="ECO:0008006" key="3">
    <source>
        <dbReference type="Google" id="ProtNLM"/>
    </source>
</evidence>
<comment type="caution">
    <text evidence="1">The sequence shown here is derived from an EMBL/GenBank/DDBJ whole genome shotgun (WGS) entry which is preliminary data.</text>
</comment>
<dbReference type="Proteomes" id="UP000214646">
    <property type="component" value="Unassembled WGS sequence"/>
</dbReference>
<keyword evidence="2" id="KW-1185">Reference proteome</keyword>
<dbReference type="InterPro" id="IPR011990">
    <property type="entry name" value="TPR-like_helical_dom_sf"/>
</dbReference>
<dbReference type="OrthoDB" id="280886at2"/>
<accession>A0A225DGC6</accession>
<organism evidence="1 2">
    <name type="scientific">Fimbriiglobus ruber</name>
    <dbReference type="NCBI Taxonomy" id="1908690"/>
    <lineage>
        <taxon>Bacteria</taxon>
        <taxon>Pseudomonadati</taxon>
        <taxon>Planctomycetota</taxon>
        <taxon>Planctomycetia</taxon>
        <taxon>Gemmatales</taxon>
        <taxon>Gemmataceae</taxon>
        <taxon>Fimbriiglobus</taxon>
    </lineage>
</organism>
<proteinExistence type="predicted"/>
<evidence type="ECO:0000313" key="1">
    <source>
        <dbReference type="EMBL" id="OWK38704.1"/>
    </source>
</evidence>